<dbReference type="PATRIC" id="fig|1618732.3.peg.70"/>
<evidence type="ECO:0000313" key="5">
    <source>
        <dbReference type="Proteomes" id="UP000034107"/>
    </source>
</evidence>
<feature type="domain" description="DprA winged helix" evidence="3">
    <location>
        <begin position="227"/>
        <end position="280"/>
    </location>
</feature>
<dbReference type="PANTHER" id="PTHR43022:SF1">
    <property type="entry name" value="PROTEIN SMF"/>
    <property type="match status" value="1"/>
</dbReference>
<dbReference type="AlphaFoldDB" id="A0A0G1NPE6"/>
<accession>A0A0G1NPE6</accession>
<evidence type="ECO:0000259" key="2">
    <source>
        <dbReference type="Pfam" id="PF02481"/>
    </source>
</evidence>
<dbReference type="Gene3D" id="1.10.10.10">
    <property type="entry name" value="Winged helix-like DNA-binding domain superfamily/Winged helix DNA-binding domain"/>
    <property type="match status" value="1"/>
</dbReference>
<comment type="similarity">
    <text evidence="1">Belongs to the DprA/Smf family.</text>
</comment>
<dbReference type="EMBL" id="LCLS01000001">
    <property type="protein sequence ID" value="KKU22549.1"/>
    <property type="molecule type" value="Genomic_DNA"/>
</dbReference>
<reference evidence="4 5" key="1">
    <citation type="journal article" date="2015" name="Nature">
        <title>rRNA introns, odd ribosomes, and small enigmatic genomes across a large radiation of phyla.</title>
        <authorList>
            <person name="Brown C.T."/>
            <person name="Hug L.A."/>
            <person name="Thomas B.C."/>
            <person name="Sharon I."/>
            <person name="Castelle C.J."/>
            <person name="Singh A."/>
            <person name="Wilkins M.J."/>
            <person name="Williams K.H."/>
            <person name="Banfield J.F."/>
        </authorList>
    </citation>
    <scope>NUCLEOTIDE SEQUENCE [LARGE SCALE GENOMIC DNA]</scope>
</reference>
<dbReference type="InterPro" id="IPR041614">
    <property type="entry name" value="DprA_WH"/>
</dbReference>
<dbReference type="NCBIfam" id="TIGR00732">
    <property type="entry name" value="dprA"/>
    <property type="match status" value="1"/>
</dbReference>
<name>A0A0G1NPE6_9BACT</name>
<evidence type="ECO:0000313" key="4">
    <source>
        <dbReference type="EMBL" id="KKU22549.1"/>
    </source>
</evidence>
<gene>
    <name evidence="4" type="ORF">UX31_C0001G0067</name>
</gene>
<dbReference type="Gene3D" id="3.40.50.450">
    <property type="match status" value="1"/>
</dbReference>
<dbReference type="PANTHER" id="PTHR43022">
    <property type="entry name" value="PROTEIN SMF"/>
    <property type="match status" value="1"/>
</dbReference>
<feature type="domain" description="Smf/DprA SLOG" evidence="2">
    <location>
        <begin position="7"/>
        <end position="215"/>
    </location>
</feature>
<proteinExistence type="inferred from homology"/>
<dbReference type="GO" id="GO:0009294">
    <property type="term" value="P:DNA-mediated transformation"/>
    <property type="evidence" value="ECO:0007669"/>
    <property type="project" value="InterPro"/>
</dbReference>
<protein>
    <submittedName>
        <fullName evidence="4">Protecting protein DprA protein</fullName>
    </submittedName>
</protein>
<evidence type="ECO:0000256" key="1">
    <source>
        <dbReference type="ARBA" id="ARBA00006525"/>
    </source>
</evidence>
<dbReference type="Proteomes" id="UP000034107">
    <property type="component" value="Unassembled WGS sequence"/>
</dbReference>
<dbReference type="Pfam" id="PF02481">
    <property type="entry name" value="DNA_processg_A"/>
    <property type="match status" value="1"/>
</dbReference>
<dbReference type="SUPFAM" id="SSF102405">
    <property type="entry name" value="MCP/YpsA-like"/>
    <property type="match status" value="1"/>
</dbReference>
<sequence>MSPPVTVLTLKSKEYPKLLKHISDPPARLYCRGNISLLNTECFSVVGTRSMTPYGREAARSIVPGLARHFTIVSGMALGVDAAAQRAALDCGGRTIAVLGTAVEKPSPQANYLLAQDILKHGGLLVSEFKSGEPVFASNFAIRDRILSGLSKGVLVIEADEKSGSLITARLAAEQGRDVFAVPGNVFSSKSAGPHKLIRSGAKLATSANDVLEEYSLLPLDKAHVSTEDPVHAAILDILETHGPLNIDAIVDHIESDAAQVMAALSLMELQGLVNQMPGGIFRKND</sequence>
<comment type="caution">
    <text evidence="4">The sequence shown here is derived from an EMBL/GenBank/DDBJ whole genome shotgun (WGS) entry which is preliminary data.</text>
</comment>
<evidence type="ECO:0000259" key="3">
    <source>
        <dbReference type="Pfam" id="PF17782"/>
    </source>
</evidence>
<dbReference type="InterPro" id="IPR036388">
    <property type="entry name" value="WH-like_DNA-bd_sf"/>
</dbReference>
<organism evidence="4 5">
    <name type="scientific">Candidatus Nomurabacteria bacterium GW2011_GWA1_46_11</name>
    <dbReference type="NCBI Taxonomy" id="1618732"/>
    <lineage>
        <taxon>Bacteria</taxon>
        <taxon>Candidatus Nomuraibacteriota</taxon>
    </lineage>
</organism>
<dbReference type="InterPro" id="IPR057666">
    <property type="entry name" value="DrpA_SLOG"/>
</dbReference>
<dbReference type="Pfam" id="PF17782">
    <property type="entry name" value="WHD_DprA"/>
    <property type="match status" value="1"/>
</dbReference>
<dbReference type="InterPro" id="IPR003488">
    <property type="entry name" value="DprA"/>
</dbReference>